<dbReference type="Proteomes" id="UP001206890">
    <property type="component" value="Unassembled WGS sequence"/>
</dbReference>
<feature type="non-terminal residue" evidence="1">
    <location>
        <position position="1"/>
    </location>
</feature>
<evidence type="ECO:0000313" key="2">
    <source>
        <dbReference type="Proteomes" id="UP001206890"/>
    </source>
</evidence>
<accession>A0AAW5QCT4</accession>
<protein>
    <submittedName>
        <fullName evidence="1">TraA protein</fullName>
    </submittedName>
</protein>
<sequence>VGDTIIARENAKLYTSDSKYLGRVINGQLFTLTGIADDGSLSVRDINTGNEMVVPASYASKSMHLGYATTIHRAQGATVDVTHAVVDTSVDRAGLYVAMTRGRRENRAYAVCEPTVDLSAEDAHMHSAGDHDAPTAAEVLAAILRRDTHQASATATLREEMTGATDPARIEALYRHGVDLAAQAFTSSTLP</sequence>
<dbReference type="Gene3D" id="3.40.50.300">
    <property type="entry name" value="P-loop containing nucleotide triphosphate hydrolases"/>
    <property type="match status" value="1"/>
</dbReference>
<proteinExistence type="predicted"/>
<gene>
    <name evidence="1" type="ORF">M3D93_17010</name>
</gene>
<dbReference type="Gene3D" id="2.30.30.940">
    <property type="match status" value="1"/>
</dbReference>
<comment type="caution">
    <text evidence="1">The sequence shown here is derived from an EMBL/GenBank/DDBJ whole genome shotgun (WGS) entry which is preliminary data.</text>
</comment>
<organism evidence="1 2">
    <name type="scientific">Dietzia cinnamea</name>
    <dbReference type="NCBI Taxonomy" id="321318"/>
    <lineage>
        <taxon>Bacteria</taxon>
        <taxon>Bacillati</taxon>
        <taxon>Actinomycetota</taxon>
        <taxon>Actinomycetes</taxon>
        <taxon>Mycobacteriales</taxon>
        <taxon>Dietziaceae</taxon>
        <taxon>Dietzia</taxon>
    </lineage>
</organism>
<feature type="non-terminal residue" evidence="1">
    <location>
        <position position="191"/>
    </location>
</feature>
<evidence type="ECO:0000313" key="1">
    <source>
        <dbReference type="EMBL" id="MCT2119425.1"/>
    </source>
</evidence>
<dbReference type="SUPFAM" id="SSF52540">
    <property type="entry name" value="P-loop containing nucleoside triphosphate hydrolases"/>
    <property type="match status" value="1"/>
</dbReference>
<dbReference type="EMBL" id="JALXTC010000177">
    <property type="protein sequence ID" value="MCT2119425.1"/>
    <property type="molecule type" value="Genomic_DNA"/>
</dbReference>
<name>A0AAW5QCT4_9ACTN</name>
<dbReference type="AlphaFoldDB" id="A0AAW5QCT4"/>
<reference evidence="1" key="1">
    <citation type="submission" date="2022-04" db="EMBL/GenBank/DDBJ databases">
        <title>Human microbiome associated bacterial genomes.</title>
        <authorList>
            <person name="Sandstrom S."/>
            <person name="Salamzade R."/>
            <person name="Kalan L.R."/>
        </authorList>
    </citation>
    <scope>NUCLEOTIDE SEQUENCE</scope>
    <source>
        <strain evidence="1">P3-SID1762</strain>
    </source>
</reference>
<dbReference type="CDD" id="cd18809">
    <property type="entry name" value="SF1_C_RecD"/>
    <property type="match status" value="1"/>
</dbReference>
<dbReference type="InterPro" id="IPR027417">
    <property type="entry name" value="P-loop_NTPase"/>
</dbReference>